<keyword evidence="2" id="KW-1185">Reference proteome</keyword>
<reference evidence="1 2" key="1">
    <citation type="journal article" date="2018" name="Mol. Plant">
        <title>The genome of Artemisia annua provides insight into the evolution of Asteraceae family and artemisinin biosynthesis.</title>
        <authorList>
            <person name="Shen Q."/>
            <person name="Zhang L."/>
            <person name="Liao Z."/>
            <person name="Wang S."/>
            <person name="Yan T."/>
            <person name="Shi P."/>
            <person name="Liu M."/>
            <person name="Fu X."/>
            <person name="Pan Q."/>
            <person name="Wang Y."/>
            <person name="Lv Z."/>
            <person name="Lu X."/>
            <person name="Zhang F."/>
            <person name="Jiang W."/>
            <person name="Ma Y."/>
            <person name="Chen M."/>
            <person name="Hao X."/>
            <person name="Li L."/>
            <person name="Tang Y."/>
            <person name="Lv G."/>
            <person name="Zhou Y."/>
            <person name="Sun X."/>
            <person name="Brodelius P.E."/>
            <person name="Rose J.K.C."/>
            <person name="Tang K."/>
        </authorList>
    </citation>
    <scope>NUCLEOTIDE SEQUENCE [LARGE SCALE GENOMIC DNA]</scope>
    <source>
        <strain evidence="2">cv. Huhao1</strain>
        <tissue evidence="1">Leaf</tissue>
    </source>
</reference>
<proteinExistence type="predicted"/>
<evidence type="ECO:0000313" key="2">
    <source>
        <dbReference type="Proteomes" id="UP000245207"/>
    </source>
</evidence>
<comment type="caution">
    <text evidence="1">The sequence shown here is derived from an EMBL/GenBank/DDBJ whole genome shotgun (WGS) entry which is preliminary data.</text>
</comment>
<dbReference type="EMBL" id="PKPP01004112">
    <property type="protein sequence ID" value="PWA66022.1"/>
    <property type="molecule type" value="Genomic_DNA"/>
</dbReference>
<protein>
    <submittedName>
        <fullName evidence="1">Uncharacterized protein</fullName>
    </submittedName>
</protein>
<dbReference type="Proteomes" id="UP000245207">
    <property type="component" value="Unassembled WGS sequence"/>
</dbReference>
<organism evidence="1 2">
    <name type="scientific">Artemisia annua</name>
    <name type="common">Sweet wormwood</name>
    <dbReference type="NCBI Taxonomy" id="35608"/>
    <lineage>
        <taxon>Eukaryota</taxon>
        <taxon>Viridiplantae</taxon>
        <taxon>Streptophyta</taxon>
        <taxon>Embryophyta</taxon>
        <taxon>Tracheophyta</taxon>
        <taxon>Spermatophyta</taxon>
        <taxon>Magnoliopsida</taxon>
        <taxon>eudicotyledons</taxon>
        <taxon>Gunneridae</taxon>
        <taxon>Pentapetalae</taxon>
        <taxon>asterids</taxon>
        <taxon>campanulids</taxon>
        <taxon>Asterales</taxon>
        <taxon>Asteraceae</taxon>
        <taxon>Asteroideae</taxon>
        <taxon>Anthemideae</taxon>
        <taxon>Artemisiinae</taxon>
        <taxon>Artemisia</taxon>
    </lineage>
</organism>
<gene>
    <name evidence="1" type="ORF">CTI12_AA331970</name>
</gene>
<sequence length="134" mass="15331">MESDKMWNIGKENMEELKRSSNRYNVLQNDYDAEFPKLLSPHKLKLVDGFLSKNERPTNDVLEKWSDDMKAYFEGKWKIIQNGAGVSNSNEMDKITQDVVDDPLDITGFLKENELKSKGKNVLVEGGTEGLFNV</sequence>
<dbReference type="AlphaFoldDB" id="A0A2U1MXN5"/>
<name>A0A2U1MXN5_ARTAN</name>
<evidence type="ECO:0000313" key="1">
    <source>
        <dbReference type="EMBL" id="PWA66022.1"/>
    </source>
</evidence>
<accession>A0A2U1MXN5</accession>